<dbReference type="RefSeq" id="WP_220334049.1">
    <property type="nucleotide sequence ID" value="NZ_JAEUAK010000003.1"/>
</dbReference>
<dbReference type="SUPFAM" id="SSF46894">
    <property type="entry name" value="C-terminal effector domain of the bipartite response regulators"/>
    <property type="match status" value="1"/>
</dbReference>
<proteinExistence type="predicted"/>
<evidence type="ECO:0000313" key="1">
    <source>
        <dbReference type="EMBL" id="MBW9052619.1"/>
    </source>
</evidence>
<dbReference type="InterPro" id="IPR036388">
    <property type="entry name" value="WH-like_DNA-bd_sf"/>
</dbReference>
<keyword evidence="2" id="KW-1185">Reference proteome</keyword>
<evidence type="ECO:0000313" key="2">
    <source>
        <dbReference type="Proteomes" id="UP000717752"/>
    </source>
</evidence>
<organism evidence="1 2">
    <name type="scientific">Rhizobium mesosinicum</name>
    <dbReference type="NCBI Taxonomy" id="335017"/>
    <lineage>
        <taxon>Bacteria</taxon>
        <taxon>Pseudomonadati</taxon>
        <taxon>Pseudomonadota</taxon>
        <taxon>Alphaproteobacteria</taxon>
        <taxon>Hyphomicrobiales</taxon>
        <taxon>Rhizobiaceae</taxon>
        <taxon>Rhizobium/Agrobacterium group</taxon>
        <taxon>Rhizobium</taxon>
    </lineage>
</organism>
<name>A0ABS7GRN8_9HYPH</name>
<dbReference type="Gene3D" id="1.10.10.10">
    <property type="entry name" value="Winged helix-like DNA-binding domain superfamily/Winged helix DNA-binding domain"/>
    <property type="match status" value="1"/>
</dbReference>
<accession>A0ABS7GRN8</accession>
<gene>
    <name evidence="1" type="ORF">JNB85_09365</name>
</gene>
<dbReference type="InterPro" id="IPR011990">
    <property type="entry name" value="TPR-like_helical_dom_sf"/>
</dbReference>
<dbReference type="Proteomes" id="UP000717752">
    <property type="component" value="Unassembled WGS sequence"/>
</dbReference>
<reference evidence="1 2" key="1">
    <citation type="journal article" date="2021" name="MBio">
        <title>Poor Competitiveness of Bradyrhizobium in Pigeon Pea Root Colonization in Indian Soils.</title>
        <authorList>
            <person name="Chalasani D."/>
            <person name="Basu A."/>
            <person name="Pullabhotla S.V.S.R.N."/>
            <person name="Jorrin B."/>
            <person name="Neal A.L."/>
            <person name="Poole P.S."/>
            <person name="Podile A.R."/>
            <person name="Tkacz A."/>
        </authorList>
    </citation>
    <scope>NUCLEOTIDE SEQUENCE [LARGE SCALE GENOMIC DNA]</scope>
    <source>
        <strain evidence="1 2">HU56</strain>
    </source>
</reference>
<dbReference type="InterPro" id="IPR016032">
    <property type="entry name" value="Sig_transdc_resp-reg_C-effctor"/>
</dbReference>
<comment type="caution">
    <text evidence="1">The sequence shown here is derived from an EMBL/GenBank/DDBJ whole genome shotgun (WGS) entry which is preliminary data.</text>
</comment>
<dbReference type="Gene3D" id="1.25.40.10">
    <property type="entry name" value="Tetratricopeptide repeat domain"/>
    <property type="match status" value="1"/>
</dbReference>
<sequence length="612" mass="68618">MLHLQTFGELRLTDDLGAAMRYPVKALVMLAYLYCSPDQQRSRQELARFLWNETGDHLADLNLRKLISRIRDTTTTSDEQILNFGPPFVTLNKQALSVDLDILRKEGPPVAQLAAVGDLVQRGFIPGLSASTRAIDGWIERERQLHLLTLRDIFIRAADHIRDDEERRLLRRSGLQLLEAFPGDEQIRSILRGTADDHSQRRPQVAGTVAMASSRIAEQQDSMPQILTGPSAPRLVLLPPGAAALTREAAIADALIEDVTIELCALRNISVVAPHTAEQIQRDSDKATVVQRHSISYLLDTRLSGEGLYAQLIYFPTDEILWAARFEMALETLPTQRRLIAQKLADAVSGQLKRNESIRLRNEAEPEAYHSYLVGAGLLTKLNLPYIRRARKSFKHALHFSPDYAPAFTGLARTFTSEWLLTAQGDPALLQRAEDQALRAIERDPESAAGHRELGVTKLYQGAVDDSVAALGLAESLSPHYADVIYSHADTLVHASRPQDALDKIRKAISLNPIAPDAYLWCAAGASYFLERYEEALAYVDRMKDKAPAYRIAAASCAMIGDRRRAQFYRHRAELLNPAFEVEKWLALVPFKERWQKELYRDGLFKAGFSRS</sequence>
<dbReference type="EMBL" id="JAEUAK010000003">
    <property type="protein sequence ID" value="MBW9052619.1"/>
    <property type="molecule type" value="Genomic_DNA"/>
</dbReference>
<dbReference type="SUPFAM" id="SSF48452">
    <property type="entry name" value="TPR-like"/>
    <property type="match status" value="1"/>
</dbReference>
<protein>
    <submittedName>
        <fullName evidence="1">Peptide antibiotic resistance protein</fullName>
    </submittedName>
</protein>